<reference evidence="3" key="1">
    <citation type="submission" date="2015-01" db="EMBL/GenBank/DDBJ databases">
        <authorList>
            <person name="Paterson Steve"/>
        </authorList>
    </citation>
    <scope>NUCLEOTIDE SEQUENCE [LARGE SCALE GENOMIC DNA]</scope>
    <source>
        <strain evidence="3">OBR1</strain>
    </source>
</reference>
<dbReference type="EMBL" id="CGIG01000001">
    <property type="protein sequence ID" value="CPR14456.1"/>
    <property type="molecule type" value="Genomic_DNA"/>
</dbReference>
<name>A0A0G4JRU6_9GAMM</name>
<dbReference type="OrthoDB" id="8696437at2"/>
<keyword evidence="2" id="KW-0378">Hydrolase</keyword>
<dbReference type="Gene3D" id="2.120.10.30">
    <property type="entry name" value="TolB, C-terminal domain"/>
    <property type="match status" value="2"/>
</dbReference>
<dbReference type="STRING" id="1109412.BN1221_00868c"/>
<organism evidence="2 3">
    <name type="scientific">Brenneria goodwinii</name>
    <dbReference type="NCBI Taxonomy" id="1109412"/>
    <lineage>
        <taxon>Bacteria</taxon>
        <taxon>Pseudomonadati</taxon>
        <taxon>Pseudomonadota</taxon>
        <taxon>Gammaproteobacteria</taxon>
        <taxon>Enterobacterales</taxon>
        <taxon>Pectobacteriaceae</taxon>
        <taxon>Brenneria</taxon>
    </lineage>
</organism>
<sequence>MFFRFSPRPAALALVVMSTVLNIGNDSQAAALTAEAPRLTAIAGSVNNDEVRLLTDNRFWPGADRLMLSGKQGLLLQDRHGATLIGLPGSYESLDLRTDSAGMLVAAIDKSHQQPMLVRLDAAKRQWESVRRLPAPPFKVEGSCLFRDEADNSFMFLIGDKGMGEQWLVALGTRPLTTPRKVRDLSMPPKSEYCQVDDRRALLYVNEESVGLWAYDAQAEAPLLRRPVDLRQPFGSIGSETAGMAVLPDAVMALDPKNLRLHRYRYVEDGWQADPALPLPGLKKPQTLTVRAQGPGVEMVVADKQGLHQGSLDWTPPVAAPLPIMPVLPAGLETEPVSSLGDAADDPAIWVNPDDGAASRILATDKQRGLLVYDLQGRKLQDLPVGRLNNVDLRKGLALGDKTIDLAVASNRDNNSLHLFSISPESGEVAELGEIATPLPEIYGLCMFKDRQGAIYAIVNDKGGRFLQYRLQGDNGGVRGDVVREFSLPSQPEGCVADDRQQRLFVGEEDVAVHALDARPTEPAQLRQVIAAGDALQPDIEGMALYQGRQHSYLVISSQGNSSYLVLDALPPYALRGAFRIGLNAEAGIDGASETDGLDVTAADLGGPWRQGMLVVQDGRNRMPEQAQNYKYLPWSAIAEALHLDD</sequence>
<keyword evidence="3" id="KW-1185">Reference proteome</keyword>
<dbReference type="RefSeq" id="WP_048636277.1">
    <property type="nucleotide sequence ID" value="NZ_CGIG01000001.1"/>
</dbReference>
<feature type="domain" description="BPP" evidence="1">
    <location>
        <begin position="27"/>
        <end position="317"/>
    </location>
</feature>
<dbReference type="SUPFAM" id="SSF50956">
    <property type="entry name" value="Thermostable phytase (3-phytase)"/>
    <property type="match status" value="2"/>
</dbReference>
<dbReference type="Pfam" id="PF02333">
    <property type="entry name" value="Phytase"/>
    <property type="match status" value="1"/>
</dbReference>
<dbReference type="InterPro" id="IPR003431">
    <property type="entry name" value="B-propeller_Phytase"/>
</dbReference>
<dbReference type="GO" id="GO:0016158">
    <property type="term" value="F:inositol hexakisphosphate 3-phosphatase activity"/>
    <property type="evidence" value="ECO:0007669"/>
    <property type="project" value="UniProtKB-EC"/>
</dbReference>
<dbReference type="EC" id="3.1.3.8" evidence="2"/>
<evidence type="ECO:0000313" key="2">
    <source>
        <dbReference type="EMBL" id="CPR14456.1"/>
    </source>
</evidence>
<dbReference type="InterPro" id="IPR011042">
    <property type="entry name" value="6-blade_b-propeller_TolB-like"/>
</dbReference>
<evidence type="ECO:0000259" key="1">
    <source>
        <dbReference type="PROSITE" id="PS51662"/>
    </source>
</evidence>
<protein>
    <submittedName>
        <fullName evidence="2">3-phytase</fullName>
        <ecNumber evidence="2">3.1.3.8</ecNumber>
    </submittedName>
</protein>
<gene>
    <name evidence="2" type="ORF">BN1221_00868c</name>
</gene>
<dbReference type="AlphaFoldDB" id="A0A0G4JRU6"/>
<dbReference type="Proteomes" id="UP000044377">
    <property type="component" value="Unassembled WGS sequence"/>
</dbReference>
<accession>A0A0G4JRU6</accession>
<feature type="domain" description="BPP" evidence="1">
    <location>
        <begin position="318"/>
        <end position="642"/>
    </location>
</feature>
<evidence type="ECO:0000313" key="3">
    <source>
        <dbReference type="Proteomes" id="UP000044377"/>
    </source>
</evidence>
<dbReference type="PROSITE" id="PS51662">
    <property type="entry name" value="BP_PHYTASE"/>
    <property type="match status" value="2"/>
</dbReference>
<proteinExistence type="predicted"/>